<dbReference type="Proteomes" id="UP000799438">
    <property type="component" value="Unassembled WGS sequence"/>
</dbReference>
<feature type="compositionally biased region" description="Low complexity" evidence="1">
    <location>
        <begin position="14"/>
        <end position="33"/>
    </location>
</feature>
<gene>
    <name evidence="2" type="ORF">K452DRAFT_395</name>
</gene>
<dbReference type="EMBL" id="ML995474">
    <property type="protein sequence ID" value="KAF2147032.1"/>
    <property type="molecule type" value="Genomic_DNA"/>
</dbReference>
<reference evidence="2" key="1">
    <citation type="journal article" date="2020" name="Stud. Mycol.">
        <title>101 Dothideomycetes genomes: a test case for predicting lifestyles and emergence of pathogens.</title>
        <authorList>
            <person name="Haridas S."/>
            <person name="Albert R."/>
            <person name="Binder M."/>
            <person name="Bloem J."/>
            <person name="Labutti K."/>
            <person name="Salamov A."/>
            <person name="Andreopoulos B."/>
            <person name="Baker S."/>
            <person name="Barry K."/>
            <person name="Bills G."/>
            <person name="Bluhm B."/>
            <person name="Cannon C."/>
            <person name="Castanera R."/>
            <person name="Culley D."/>
            <person name="Daum C."/>
            <person name="Ezra D."/>
            <person name="Gonzalez J."/>
            <person name="Henrissat B."/>
            <person name="Kuo A."/>
            <person name="Liang C."/>
            <person name="Lipzen A."/>
            <person name="Lutzoni F."/>
            <person name="Magnuson J."/>
            <person name="Mondo S."/>
            <person name="Nolan M."/>
            <person name="Ohm R."/>
            <person name="Pangilinan J."/>
            <person name="Park H.-J."/>
            <person name="Ramirez L."/>
            <person name="Alfaro M."/>
            <person name="Sun H."/>
            <person name="Tritt A."/>
            <person name="Yoshinaga Y."/>
            <person name="Zwiers L.-H."/>
            <person name="Turgeon B."/>
            <person name="Goodwin S."/>
            <person name="Spatafora J."/>
            <person name="Crous P."/>
            <person name="Grigoriev I."/>
        </authorList>
    </citation>
    <scope>NUCLEOTIDE SEQUENCE</scope>
    <source>
        <strain evidence="2">CBS 121167</strain>
    </source>
</reference>
<evidence type="ECO:0000313" key="2">
    <source>
        <dbReference type="EMBL" id="KAF2147032.1"/>
    </source>
</evidence>
<feature type="region of interest" description="Disordered" evidence="1">
    <location>
        <begin position="1"/>
        <end position="125"/>
    </location>
</feature>
<evidence type="ECO:0000256" key="1">
    <source>
        <dbReference type="SAM" id="MobiDB-lite"/>
    </source>
</evidence>
<accession>A0A6A6BSF3</accession>
<protein>
    <submittedName>
        <fullName evidence="2">Uncharacterized protein</fullName>
    </submittedName>
</protein>
<organism evidence="2 3">
    <name type="scientific">Aplosporella prunicola CBS 121167</name>
    <dbReference type="NCBI Taxonomy" id="1176127"/>
    <lineage>
        <taxon>Eukaryota</taxon>
        <taxon>Fungi</taxon>
        <taxon>Dikarya</taxon>
        <taxon>Ascomycota</taxon>
        <taxon>Pezizomycotina</taxon>
        <taxon>Dothideomycetes</taxon>
        <taxon>Dothideomycetes incertae sedis</taxon>
        <taxon>Botryosphaeriales</taxon>
        <taxon>Aplosporellaceae</taxon>
        <taxon>Aplosporella</taxon>
    </lineage>
</organism>
<dbReference type="AlphaFoldDB" id="A0A6A6BSF3"/>
<proteinExistence type="predicted"/>
<keyword evidence="3" id="KW-1185">Reference proteome</keyword>
<name>A0A6A6BSF3_9PEZI</name>
<feature type="compositionally biased region" description="Polar residues" evidence="1">
    <location>
        <begin position="73"/>
        <end position="83"/>
    </location>
</feature>
<evidence type="ECO:0000313" key="3">
    <source>
        <dbReference type="Proteomes" id="UP000799438"/>
    </source>
</evidence>
<dbReference type="RefSeq" id="XP_033402740.1">
    <property type="nucleotide sequence ID" value="XM_033546607.1"/>
</dbReference>
<dbReference type="GeneID" id="54304113"/>
<feature type="compositionally biased region" description="Low complexity" evidence="1">
    <location>
        <begin position="105"/>
        <end position="125"/>
    </location>
</feature>
<feature type="compositionally biased region" description="Pro residues" evidence="1">
    <location>
        <begin position="58"/>
        <end position="72"/>
    </location>
</feature>
<sequence>MLSRGVGKLSGAKQQHQPSTQTQTQTHSSRLTHICIAQSSNPVPNDAQIPRSQSNPPSTHPLPNTPASPPTAPETQHPTSVHTHLTRAHPPMHPFQHKPRTSRLPSHQAHQAHPAHQSHQPYPAQ</sequence>